<gene>
    <name evidence="3" type="ORF">RM572_23165</name>
</gene>
<keyword evidence="4" id="KW-1185">Reference proteome</keyword>
<dbReference type="InterPro" id="IPR025646">
    <property type="entry name" value="DUF4350"/>
</dbReference>
<comment type="caution">
    <text evidence="3">The sequence shown here is derived from an EMBL/GenBank/DDBJ whole genome shotgun (WGS) entry which is preliminary data.</text>
</comment>
<accession>A0ABU2NXE9</accession>
<feature type="compositionally biased region" description="Pro residues" evidence="1">
    <location>
        <begin position="391"/>
        <end position="400"/>
    </location>
</feature>
<feature type="domain" description="DUF4350" evidence="2">
    <location>
        <begin position="50"/>
        <end position="226"/>
    </location>
</feature>
<organism evidence="3 4">
    <name type="scientific">Streptomyces hazeniae</name>
    <dbReference type="NCBI Taxonomy" id="3075538"/>
    <lineage>
        <taxon>Bacteria</taxon>
        <taxon>Bacillati</taxon>
        <taxon>Actinomycetota</taxon>
        <taxon>Actinomycetes</taxon>
        <taxon>Kitasatosporales</taxon>
        <taxon>Streptomycetaceae</taxon>
        <taxon>Streptomyces</taxon>
    </lineage>
</organism>
<evidence type="ECO:0000256" key="1">
    <source>
        <dbReference type="SAM" id="MobiDB-lite"/>
    </source>
</evidence>
<sequence length="409" mass="42811">MSRPTTSVSPTAGHVWARLRGLLVAAAILAVAGVTLAALRSGEHHGALDPRSPDAYGSLAVAELLTERGVTTTVVTTGAEAAAAAGPDTTVLVTRPDVLSREQLTSLRAVADTGGRTVVVGAGPRATSVLAPGIEATKTSAAAEATPPRCDLPAARRAGDTDLGGVRYRTADETAHACYPRDARPTLVVTASERGDGDTVLLGTPHPLHNDRLDDHGNASLALQLLGSRPQLVWYLPSLSDSAADRGGPDGFFDLLPGGWRWGLLQLAFAALLAALWRARRLGPLVPERLPVVVRASETTEGRARLYRQTQARDRAAEALREASRRRLAPLVGVSTTQADAPERLLPALARHHSGDVHALLFGPAPADDRALVLLADQLDALEGQVGHRPTAPPPSPVTAPPTDKDRTS</sequence>
<evidence type="ECO:0000259" key="2">
    <source>
        <dbReference type="Pfam" id="PF14258"/>
    </source>
</evidence>
<reference evidence="4" key="1">
    <citation type="submission" date="2023-07" db="EMBL/GenBank/DDBJ databases">
        <title>30 novel species of actinomycetes from the DSMZ collection.</title>
        <authorList>
            <person name="Nouioui I."/>
        </authorList>
    </citation>
    <scope>NUCLEOTIDE SEQUENCE [LARGE SCALE GENOMIC DNA]</scope>
    <source>
        <strain evidence="4">DSM 42041</strain>
    </source>
</reference>
<dbReference type="EMBL" id="JAVREQ010000024">
    <property type="protein sequence ID" value="MDT0381665.1"/>
    <property type="molecule type" value="Genomic_DNA"/>
</dbReference>
<feature type="region of interest" description="Disordered" evidence="1">
    <location>
        <begin position="385"/>
        <end position="409"/>
    </location>
</feature>
<evidence type="ECO:0000313" key="3">
    <source>
        <dbReference type="EMBL" id="MDT0381665.1"/>
    </source>
</evidence>
<proteinExistence type="predicted"/>
<name>A0ABU2NXE9_9ACTN</name>
<dbReference type="Proteomes" id="UP001183414">
    <property type="component" value="Unassembled WGS sequence"/>
</dbReference>
<protein>
    <submittedName>
        <fullName evidence="3">DUF4350 domain-containing protein</fullName>
    </submittedName>
</protein>
<dbReference type="Pfam" id="PF14258">
    <property type="entry name" value="DUF4350"/>
    <property type="match status" value="1"/>
</dbReference>
<dbReference type="RefSeq" id="WP_311675344.1">
    <property type="nucleotide sequence ID" value="NZ_JAVREQ010000024.1"/>
</dbReference>
<evidence type="ECO:0000313" key="4">
    <source>
        <dbReference type="Proteomes" id="UP001183414"/>
    </source>
</evidence>